<dbReference type="AlphaFoldDB" id="A0A9X1X771"/>
<evidence type="ECO:0000313" key="10">
    <source>
        <dbReference type="Proteomes" id="UP001139450"/>
    </source>
</evidence>
<feature type="transmembrane region" description="Helical" evidence="8">
    <location>
        <begin position="327"/>
        <end position="345"/>
    </location>
</feature>
<keyword evidence="2" id="KW-1003">Cell membrane</keyword>
<accession>A0A9X1X771</accession>
<comment type="caution">
    <text evidence="9">The sequence shown here is derived from an EMBL/GenBank/DDBJ whole genome shotgun (WGS) entry which is preliminary data.</text>
</comment>
<gene>
    <name evidence="9" type="ORF">MUY27_09350</name>
</gene>
<evidence type="ECO:0000256" key="8">
    <source>
        <dbReference type="SAM" id="Phobius"/>
    </source>
</evidence>
<organism evidence="9 10">
    <name type="scientific">Mucilaginibacter straminoryzae</name>
    <dbReference type="NCBI Taxonomy" id="2932774"/>
    <lineage>
        <taxon>Bacteria</taxon>
        <taxon>Pseudomonadati</taxon>
        <taxon>Bacteroidota</taxon>
        <taxon>Sphingobacteriia</taxon>
        <taxon>Sphingobacteriales</taxon>
        <taxon>Sphingobacteriaceae</taxon>
        <taxon>Mucilaginibacter</taxon>
    </lineage>
</organism>
<evidence type="ECO:0000256" key="2">
    <source>
        <dbReference type="ARBA" id="ARBA00022475"/>
    </source>
</evidence>
<feature type="transmembrane region" description="Helical" evidence="8">
    <location>
        <begin position="129"/>
        <end position="147"/>
    </location>
</feature>
<keyword evidence="3" id="KW-0808">Transferase</keyword>
<feature type="transmembrane region" description="Helical" evidence="8">
    <location>
        <begin position="12"/>
        <end position="31"/>
    </location>
</feature>
<evidence type="ECO:0000256" key="5">
    <source>
        <dbReference type="ARBA" id="ARBA00022989"/>
    </source>
</evidence>
<dbReference type="RefSeq" id="WP_245129742.1">
    <property type="nucleotide sequence ID" value="NZ_JALJEJ010000003.1"/>
</dbReference>
<keyword evidence="4 8" id="KW-0812">Transmembrane</keyword>
<evidence type="ECO:0000313" key="9">
    <source>
        <dbReference type="EMBL" id="MCJ8209914.1"/>
    </source>
</evidence>
<keyword evidence="10" id="KW-1185">Reference proteome</keyword>
<feature type="transmembrane region" description="Helical" evidence="8">
    <location>
        <begin position="284"/>
        <end position="315"/>
    </location>
</feature>
<name>A0A9X1X771_9SPHI</name>
<sequence length="408" mass="47230">MKKRFPFLNNYWLVCLLWILVAIFCWQYKYFHHRENNYLIFKYVYHHTVAEKNLYSIYESEYYDTNHYGPVFSVIIAPMAILPTWAGFLVWSVLNAVVLIWAITLLPIDQKKKNLLLLLCAIEFANAEHYIQFNPIVTAFIIFSFVFVERKKEEWSTFFIVLGTLIKIYPIVGLVFFLFAENKWKFIWTGLMWLAIFFVLPMAISSPHFIIQSYADWFHSLQEKNAINVGLKTSQDICLMGTVRHLLRNPNVPNLPFLIGGAAIFGTALLRLKQYQSLTFRLHILASALIMVVIFSTGSEHPTYIIAVTGAFLWMLTQDEPFSKRNIVLLVLLLVITGLGPTDAMPPFIRRGYINKYVMKAWPCIVVWFILSYDLIFKNYLGNDKKQSAKNLSPVNETTSIAAQTALS</sequence>
<evidence type="ECO:0000256" key="4">
    <source>
        <dbReference type="ARBA" id="ARBA00022692"/>
    </source>
</evidence>
<proteinExistence type="inferred from homology"/>
<reference evidence="9" key="1">
    <citation type="submission" date="2022-04" db="EMBL/GenBank/DDBJ databases">
        <title>Mucilaginibacter sp. RS28 isolated from freshwater.</title>
        <authorList>
            <person name="Ko S.-R."/>
        </authorList>
    </citation>
    <scope>NUCLEOTIDE SEQUENCE</scope>
    <source>
        <strain evidence="9">RS28</strain>
    </source>
</reference>
<comment type="subcellular location">
    <subcellularLocation>
        <location evidence="1">Cell membrane</location>
        <topology evidence="1">Multi-pass membrane protein</topology>
    </subcellularLocation>
</comment>
<keyword evidence="5 8" id="KW-1133">Transmembrane helix</keyword>
<evidence type="ECO:0000256" key="6">
    <source>
        <dbReference type="ARBA" id="ARBA00023136"/>
    </source>
</evidence>
<evidence type="ECO:0000256" key="1">
    <source>
        <dbReference type="ARBA" id="ARBA00004651"/>
    </source>
</evidence>
<dbReference type="GO" id="GO:0005886">
    <property type="term" value="C:plasma membrane"/>
    <property type="evidence" value="ECO:0007669"/>
    <property type="project" value="UniProtKB-SubCell"/>
</dbReference>
<comment type="similarity">
    <text evidence="7">Belongs to the glycosyltransferase 87 family.</text>
</comment>
<keyword evidence="6 8" id="KW-0472">Membrane</keyword>
<evidence type="ECO:0000256" key="3">
    <source>
        <dbReference type="ARBA" id="ARBA00022679"/>
    </source>
</evidence>
<feature type="transmembrane region" description="Helical" evidence="8">
    <location>
        <begin position="159"/>
        <end position="179"/>
    </location>
</feature>
<feature type="transmembrane region" description="Helical" evidence="8">
    <location>
        <begin position="88"/>
        <end position="108"/>
    </location>
</feature>
<dbReference type="EMBL" id="JALJEJ010000003">
    <property type="protein sequence ID" value="MCJ8209914.1"/>
    <property type="molecule type" value="Genomic_DNA"/>
</dbReference>
<dbReference type="GO" id="GO:0016758">
    <property type="term" value="F:hexosyltransferase activity"/>
    <property type="evidence" value="ECO:0007669"/>
    <property type="project" value="InterPro"/>
</dbReference>
<feature type="transmembrane region" description="Helical" evidence="8">
    <location>
        <begin position="255"/>
        <end position="272"/>
    </location>
</feature>
<protein>
    <submittedName>
        <fullName evidence="9">DUF2029 domain-containing protein</fullName>
    </submittedName>
</protein>
<dbReference type="InterPro" id="IPR018584">
    <property type="entry name" value="GT87"/>
</dbReference>
<evidence type="ECO:0000256" key="7">
    <source>
        <dbReference type="ARBA" id="ARBA00024033"/>
    </source>
</evidence>
<feature type="transmembrane region" description="Helical" evidence="8">
    <location>
        <begin position="191"/>
        <end position="211"/>
    </location>
</feature>
<dbReference type="Pfam" id="PF09594">
    <property type="entry name" value="GT87"/>
    <property type="match status" value="1"/>
</dbReference>
<dbReference type="Proteomes" id="UP001139450">
    <property type="component" value="Unassembled WGS sequence"/>
</dbReference>